<dbReference type="SUPFAM" id="SSF55729">
    <property type="entry name" value="Acyl-CoA N-acyltransferases (Nat)"/>
    <property type="match status" value="1"/>
</dbReference>
<keyword evidence="2" id="KW-0012">Acyltransferase</keyword>
<dbReference type="PANTHER" id="PTHR43877:SF2">
    <property type="entry name" value="AMINOALKYLPHOSPHONATE N-ACETYLTRANSFERASE-RELATED"/>
    <property type="match status" value="1"/>
</dbReference>
<evidence type="ECO:0000256" key="2">
    <source>
        <dbReference type="ARBA" id="ARBA00023315"/>
    </source>
</evidence>
<reference evidence="4" key="1">
    <citation type="submission" date="2020-12" db="EMBL/GenBank/DDBJ databases">
        <title>Marinomonas arctica sp. nov., a psychrotolerant bacterium isolated from the Arctic.</title>
        <authorList>
            <person name="Zhang Y."/>
        </authorList>
    </citation>
    <scope>NUCLEOTIDE SEQUENCE</scope>
    <source>
        <strain evidence="4">C1424</strain>
    </source>
</reference>
<dbReference type="Proteomes" id="UP000628710">
    <property type="component" value="Unassembled WGS sequence"/>
</dbReference>
<organism evidence="4 5">
    <name type="scientific">Marinomonas transparens</name>
    <dbReference type="NCBI Taxonomy" id="2795388"/>
    <lineage>
        <taxon>Bacteria</taxon>
        <taxon>Pseudomonadati</taxon>
        <taxon>Pseudomonadota</taxon>
        <taxon>Gammaproteobacteria</taxon>
        <taxon>Oceanospirillales</taxon>
        <taxon>Oceanospirillaceae</taxon>
        <taxon>Marinomonas</taxon>
    </lineage>
</organism>
<gene>
    <name evidence="4" type="ORF">I8J31_06825</name>
</gene>
<keyword evidence="5" id="KW-1185">Reference proteome</keyword>
<sequence length="151" mass="17134">MLDFRKAHLNDLPKLLELEQAVIEAERPFNALTKAVGAVYYDLEALISDEDTQLLVIEVEGDIIASGYIQIRASKSYLQHNHHGYLGFMYVAPQYRGQGLNKKMLDRLIAWGRSQGMNDFYLDVYTENKAALKAYEKAGFTSGVIEMKLNL</sequence>
<dbReference type="AlphaFoldDB" id="A0A934JU77"/>
<name>A0A934JU77_9GAMM</name>
<accession>A0A934JU77</accession>
<proteinExistence type="predicted"/>
<feature type="domain" description="N-acetyltransferase" evidence="3">
    <location>
        <begin position="2"/>
        <end position="151"/>
    </location>
</feature>
<protein>
    <submittedName>
        <fullName evidence="4">GNAT family N-acetyltransferase</fullName>
    </submittedName>
</protein>
<dbReference type="Gene3D" id="3.40.630.30">
    <property type="match status" value="1"/>
</dbReference>
<dbReference type="GO" id="GO:0016747">
    <property type="term" value="F:acyltransferase activity, transferring groups other than amino-acyl groups"/>
    <property type="evidence" value="ECO:0007669"/>
    <property type="project" value="InterPro"/>
</dbReference>
<evidence type="ECO:0000259" key="3">
    <source>
        <dbReference type="PROSITE" id="PS51186"/>
    </source>
</evidence>
<dbReference type="InterPro" id="IPR016181">
    <property type="entry name" value="Acyl_CoA_acyltransferase"/>
</dbReference>
<comment type="caution">
    <text evidence="4">The sequence shown here is derived from an EMBL/GenBank/DDBJ whole genome shotgun (WGS) entry which is preliminary data.</text>
</comment>
<dbReference type="PANTHER" id="PTHR43877">
    <property type="entry name" value="AMINOALKYLPHOSPHONATE N-ACETYLTRANSFERASE-RELATED-RELATED"/>
    <property type="match status" value="1"/>
</dbReference>
<evidence type="ECO:0000256" key="1">
    <source>
        <dbReference type="ARBA" id="ARBA00022679"/>
    </source>
</evidence>
<dbReference type="Pfam" id="PF00583">
    <property type="entry name" value="Acetyltransf_1"/>
    <property type="match status" value="1"/>
</dbReference>
<dbReference type="CDD" id="cd04301">
    <property type="entry name" value="NAT_SF"/>
    <property type="match status" value="1"/>
</dbReference>
<evidence type="ECO:0000313" key="4">
    <source>
        <dbReference type="EMBL" id="MBJ7537394.1"/>
    </source>
</evidence>
<keyword evidence="1" id="KW-0808">Transferase</keyword>
<dbReference type="PROSITE" id="PS51186">
    <property type="entry name" value="GNAT"/>
    <property type="match status" value="1"/>
</dbReference>
<dbReference type="EMBL" id="JAEMNX010000005">
    <property type="protein sequence ID" value="MBJ7537394.1"/>
    <property type="molecule type" value="Genomic_DNA"/>
</dbReference>
<dbReference type="InterPro" id="IPR000182">
    <property type="entry name" value="GNAT_dom"/>
</dbReference>
<dbReference type="InterPro" id="IPR050832">
    <property type="entry name" value="Bact_Acetyltransf"/>
</dbReference>
<dbReference type="RefSeq" id="WP_199467534.1">
    <property type="nucleotide sequence ID" value="NZ_JAEMNX010000005.1"/>
</dbReference>
<evidence type="ECO:0000313" key="5">
    <source>
        <dbReference type="Proteomes" id="UP000628710"/>
    </source>
</evidence>